<dbReference type="Proteomes" id="UP000007486">
    <property type="component" value="Chromosome"/>
</dbReference>
<dbReference type="HOGENOM" id="CLU_2598788_0_0_10"/>
<protein>
    <submittedName>
        <fullName evidence="1">Uncharacterized protein</fullName>
    </submittedName>
</protein>
<gene>
    <name evidence="1" type="ordered locus">Bacsa_2785</name>
</gene>
<proteinExistence type="predicted"/>
<dbReference type="STRING" id="667015.Bacsa_2785"/>
<sequence length="79" mass="8651">MQLYALAAAPISAGFRNRLRLAMILPGKGVARNCFLDFAPACPENDVHIVSTSNKRLLNMNESLPQPLSSSPDRNINEI</sequence>
<dbReference type="EMBL" id="CP002530">
    <property type="protein sequence ID" value="ADY37318.1"/>
    <property type="molecule type" value="Genomic_DNA"/>
</dbReference>
<organism evidence="1 2">
    <name type="scientific">Phocaeicola salanitronis (strain DSM 18170 / JCM 13657 / CCUG 60908 / BL78)</name>
    <name type="common">Bacteroides salanitronis</name>
    <dbReference type="NCBI Taxonomy" id="667015"/>
    <lineage>
        <taxon>Bacteria</taxon>
        <taxon>Pseudomonadati</taxon>
        <taxon>Bacteroidota</taxon>
        <taxon>Bacteroidia</taxon>
        <taxon>Bacteroidales</taxon>
        <taxon>Bacteroidaceae</taxon>
        <taxon>Phocaeicola</taxon>
    </lineage>
</organism>
<name>F0R0U5_PHOSB</name>
<keyword evidence="2" id="KW-1185">Reference proteome</keyword>
<accession>F0R0U5</accession>
<evidence type="ECO:0000313" key="1">
    <source>
        <dbReference type="EMBL" id="ADY37318.1"/>
    </source>
</evidence>
<dbReference type="AlphaFoldDB" id="F0R0U5"/>
<evidence type="ECO:0000313" key="2">
    <source>
        <dbReference type="Proteomes" id="UP000007486"/>
    </source>
</evidence>
<dbReference type="KEGG" id="bsa:Bacsa_2785"/>
<reference evidence="1 2" key="1">
    <citation type="journal article" date="2011" name="Stand. Genomic Sci.">
        <title>Complete genome sequence of Bacteroides salanitronis type strain (BL78).</title>
        <authorList>
            <person name="Gronow S."/>
            <person name="Held B."/>
            <person name="Lucas S."/>
            <person name="Lapidus A."/>
            <person name="Del Rio T.G."/>
            <person name="Nolan M."/>
            <person name="Tice H."/>
            <person name="Deshpande S."/>
            <person name="Cheng J.F."/>
            <person name="Pitluck S."/>
            <person name="Liolios K."/>
            <person name="Pagani I."/>
            <person name="Ivanova N."/>
            <person name="Mavromatis K."/>
            <person name="Pati A."/>
            <person name="Tapia R."/>
            <person name="Han C."/>
            <person name="Goodwin L."/>
            <person name="Chen A."/>
            <person name="Palaniappan K."/>
            <person name="Land M."/>
            <person name="Hauser L."/>
            <person name="Chang Y.J."/>
            <person name="Jeffries C.D."/>
            <person name="Brambilla E.M."/>
            <person name="Rohde M."/>
            <person name="Goker M."/>
            <person name="Detter J.C."/>
            <person name="Woyke T."/>
            <person name="Bristow J."/>
            <person name="Markowitz V."/>
            <person name="Hugenholtz P."/>
            <person name="Kyrpides N.C."/>
            <person name="Klenk H.P."/>
            <person name="Eisen J.A."/>
        </authorList>
    </citation>
    <scope>NUCLEOTIDE SEQUENCE [LARGE SCALE GENOMIC DNA]</scope>
    <source>
        <strain evidence="1 2">DSM 18170</strain>
    </source>
</reference>